<evidence type="ECO:0000259" key="1">
    <source>
        <dbReference type="PROSITE" id="PS51186"/>
    </source>
</evidence>
<dbReference type="Proteomes" id="UP000646749">
    <property type="component" value="Unassembled WGS sequence"/>
</dbReference>
<proteinExistence type="predicted"/>
<accession>A0ABQ4DVU4</accession>
<comment type="caution">
    <text evidence="2">The sequence shown here is derived from an EMBL/GenBank/DDBJ whole genome shotgun (WGS) entry which is preliminary data.</text>
</comment>
<dbReference type="PROSITE" id="PS51186">
    <property type="entry name" value="GNAT"/>
    <property type="match status" value="1"/>
</dbReference>
<dbReference type="InterPro" id="IPR016181">
    <property type="entry name" value="Acyl_CoA_acyltransferase"/>
</dbReference>
<name>A0ABQ4DVU4_9ACTN</name>
<protein>
    <submittedName>
        <fullName evidence="2">N-acetyltransferase</fullName>
    </submittedName>
</protein>
<dbReference type="Gene3D" id="3.40.630.30">
    <property type="match status" value="1"/>
</dbReference>
<dbReference type="CDD" id="cd04301">
    <property type="entry name" value="NAT_SF"/>
    <property type="match status" value="1"/>
</dbReference>
<dbReference type="InterPro" id="IPR000182">
    <property type="entry name" value="GNAT_dom"/>
</dbReference>
<keyword evidence="3" id="KW-1185">Reference proteome</keyword>
<dbReference type="SUPFAM" id="SSF55729">
    <property type="entry name" value="Acyl-CoA N-acyltransferases (Nat)"/>
    <property type="match status" value="1"/>
</dbReference>
<sequence>MLALLAPGWLASGPVTIYETERLLVRDWTQEPDDLARVLDTYSRPEVVRFLNAPMFPLRDPAGADELVRRWHARNAQFAAGYGIWAVQRRDDGRVVGTVMLKPLPGPDERELTEDIEVGWHLHPDSWGHGYASEAARGAVERGFALGVPEIYAVVAPGNEASMSVARRLGMTFVGRRTDWYGGEELETFRLSRA</sequence>
<dbReference type="PANTHER" id="PTHR43792:SF1">
    <property type="entry name" value="N-ACETYLTRANSFERASE DOMAIN-CONTAINING PROTEIN"/>
    <property type="match status" value="1"/>
</dbReference>
<feature type="domain" description="N-acetyltransferase" evidence="1">
    <location>
        <begin position="23"/>
        <end position="194"/>
    </location>
</feature>
<evidence type="ECO:0000313" key="3">
    <source>
        <dbReference type="Proteomes" id="UP000646749"/>
    </source>
</evidence>
<gene>
    <name evidence="2" type="ORF">Pen02_15090</name>
</gene>
<dbReference type="PANTHER" id="PTHR43792">
    <property type="entry name" value="GNAT FAMILY, PUTATIVE (AFU_ORTHOLOGUE AFUA_3G00765)-RELATED-RELATED"/>
    <property type="match status" value="1"/>
</dbReference>
<dbReference type="EMBL" id="BONW01000005">
    <property type="protein sequence ID" value="GIG86573.1"/>
    <property type="molecule type" value="Genomic_DNA"/>
</dbReference>
<evidence type="ECO:0000313" key="2">
    <source>
        <dbReference type="EMBL" id="GIG86573.1"/>
    </source>
</evidence>
<dbReference type="Pfam" id="PF13302">
    <property type="entry name" value="Acetyltransf_3"/>
    <property type="match status" value="1"/>
</dbReference>
<dbReference type="InterPro" id="IPR051531">
    <property type="entry name" value="N-acetyltransferase"/>
</dbReference>
<organism evidence="2 3">
    <name type="scientific">Plantactinospora endophytica</name>
    <dbReference type="NCBI Taxonomy" id="673535"/>
    <lineage>
        <taxon>Bacteria</taxon>
        <taxon>Bacillati</taxon>
        <taxon>Actinomycetota</taxon>
        <taxon>Actinomycetes</taxon>
        <taxon>Micromonosporales</taxon>
        <taxon>Micromonosporaceae</taxon>
        <taxon>Plantactinospora</taxon>
    </lineage>
</organism>
<reference evidence="2 3" key="1">
    <citation type="submission" date="2021-01" db="EMBL/GenBank/DDBJ databases">
        <title>Whole genome shotgun sequence of Plantactinospora endophytica NBRC 110450.</title>
        <authorList>
            <person name="Komaki H."/>
            <person name="Tamura T."/>
        </authorList>
    </citation>
    <scope>NUCLEOTIDE SEQUENCE [LARGE SCALE GENOMIC DNA]</scope>
    <source>
        <strain evidence="2 3">NBRC 110450</strain>
    </source>
</reference>